<organism evidence="1 2">
    <name type="scientific">Helianthus annuus</name>
    <name type="common">Common sunflower</name>
    <dbReference type="NCBI Taxonomy" id="4232"/>
    <lineage>
        <taxon>Eukaryota</taxon>
        <taxon>Viridiplantae</taxon>
        <taxon>Streptophyta</taxon>
        <taxon>Embryophyta</taxon>
        <taxon>Tracheophyta</taxon>
        <taxon>Spermatophyta</taxon>
        <taxon>Magnoliopsida</taxon>
        <taxon>eudicotyledons</taxon>
        <taxon>Gunneridae</taxon>
        <taxon>Pentapetalae</taxon>
        <taxon>asterids</taxon>
        <taxon>campanulids</taxon>
        <taxon>Asterales</taxon>
        <taxon>Asteraceae</taxon>
        <taxon>Asteroideae</taxon>
        <taxon>Heliantheae alliance</taxon>
        <taxon>Heliantheae</taxon>
        <taxon>Helianthus</taxon>
    </lineage>
</organism>
<proteinExistence type="predicted"/>
<evidence type="ECO:0000313" key="2">
    <source>
        <dbReference type="Proteomes" id="UP000215914"/>
    </source>
</evidence>
<name>A0A251VJC4_HELAN</name>
<dbReference type="InParanoid" id="A0A251VJC4"/>
<accession>A0A251VJC4</accession>
<dbReference type="EMBL" id="CM007891">
    <property type="protein sequence ID" value="OTG35379.1"/>
    <property type="molecule type" value="Genomic_DNA"/>
</dbReference>
<dbReference type="Proteomes" id="UP000215914">
    <property type="component" value="Chromosome 2"/>
</dbReference>
<gene>
    <name evidence="1" type="ORF">HannXRQ_Chr02g0056161</name>
</gene>
<sequence>MESFGSFLDEEWESLSQIFSSDQDSGHGLFSCVEDHDLSFETPPIVSSVMTDSIIANPSFINNHGLN</sequence>
<reference evidence="2" key="1">
    <citation type="journal article" date="2017" name="Nature">
        <title>The sunflower genome provides insights into oil metabolism, flowering and Asterid evolution.</title>
        <authorList>
            <person name="Badouin H."/>
            <person name="Gouzy J."/>
            <person name="Grassa C.J."/>
            <person name="Murat F."/>
            <person name="Staton S.E."/>
            <person name="Cottret L."/>
            <person name="Lelandais-Briere C."/>
            <person name="Owens G.L."/>
            <person name="Carrere S."/>
            <person name="Mayjonade B."/>
            <person name="Legrand L."/>
            <person name="Gill N."/>
            <person name="Kane N.C."/>
            <person name="Bowers J.E."/>
            <person name="Hubner S."/>
            <person name="Bellec A."/>
            <person name="Berard A."/>
            <person name="Berges H."/>
            <person name="Blanchet N."/>
            <person name="Boniface M.C."/>
            <person name="Brunel D."/>
            <person name="Catrice O."/>
            <person name="Chaidir N."/>
            <person name="Claudel C."/>
            <person name="Donnadieu C."/>
            <person name="Faraut T."/>
            <person name="Fievet G."/>
            <person name="Helmstetter N."/>
            <person name="King M."/>
            <person name="Knapp S.J."/>
            <person name="Lai Z."/>
            <person name="Le Paslier M.C."/>
            <person name="Lippi Y."/>
            <person name="Lorenzon L."/>
            <person name="Mandel J.R."/>
            <person name="Marage G."/>
            <person name="Marchand G."/>
            <person name="Marquand E."/>
            <person name="Bret-Mestries E."/>
            <person name="Morien E."/>
            <person name="Nambeesan S."/>
            <person name="Nguyen T."/>
            <person name="Pegot-Espagnet P."/>
            <person name="Pouilly N."/>
            <person name="Raftis F."/>
            <person name="Sallet E."/>
            <person name="Schiex T."/>
            <person name="Thomas J."/>
            <person name="Vandecasteele C."/>
            <person name="Vares D."/>
            <person name="Vear F."/>
            <person name="Vautrin S."/>
            <person name="Crespi M."/>
            <person name="Mangin B."/>
            <person name="Burke J.M."/>
            <person name="Salse J."/>
            <person name="Munos S."/>
            <person name="Vincourt P."/>
            <person name="Rieseberg L.H."/>
            <person name="Langlade N.B."/>
        </authorList>
    </citation>
    <scope>NUCLEOTIDE SEQUENCE [LARGE SCALE GENOMIC DNA]</scope>
    <source>
        <strain evidence="2">cv. SF193</strain>
    </source>
</reference>
<evidence type="ECO:0000313" key="1">
    <source>
        <dbReference type="EMBL" id="OTG35379.1"/>
    </source>
</evidence>
<protein>
    <submittedName>
        <fullName evidence="1">Uncharacterized protein</fullName>
    </submittedName>
</protein>
<keyword evidence="2" id="KW-1185">Reference proteome</keyword>
<dbReference type="AlphaFoldDB" id="A0A251VJC4"/>